<dbReference type="InterPro" id="IPR024181">
    <property type="entry name" value="Chemotax_regulator_CheV"/>
</dbReference>
<dbReference type="Proteomes" id="UP000293296">
    <property type="component" value="Chromosome"/>
</dbReference>
<evidence type="ECO:0000259" key="2">
    <source>
        <dbReference type="PROSITE" id="PS50110"/>
    </source>
</evidence>
<evidence type="ECO:0000313" key="4">
    <source>
        <dbReference type="EMBL" id="QAZ68062.1"/>
    </source>
</evidence>
<evidence type="ECO:0000313" key="5">
    <source>
        <dbReference type="Proteomes" id="UP000293296"/>
    </source>
</evidence>
<dbReference type="InterPro" id="IPR011006">
    <property type="entry name" value="CheY-like_superfamily"/>
</dbReference>
<keyword evidence="5" id="KW-1185">Reference proteome</keyword>
<dbReference type="PANTHER" id="PTHR47233">
    <property type="entry name" value="CHEMOTAXIS PROTEIN CHEV"/>
    <property type="match status" value="1"/>
</dbReference>
<dbReference type="Pfam" id="PF01584">
    <property type="entry name" value="CheW"/>
    <property type="match status" value="1"/>
</dbReference>
<accession>A0A4V0YQZ9</accession>
<dbReference type="RefSeq" id="WP_129353198.1">
    <property type="nucleotide sequence ID" value="NZ_CP026538.1"/>
</dbReference>
<dbReference type="Gene3D" id="2.30.30.40">
    <property type="entry name" value="SH3 Domains"/>
    <property type="match status" value="1"/>
</dbReference>
<protein>
    <submittedName>
        <fullName evidence="4">Chemotaxis protein CheV</fullName>
    </submittedName>
</protein>
<dbReference type="SMART" id="SM00260">
    <property type="entry name" value="CheW"/>
    <property type="match status" value="1"/>
</dbReference>
<dbReference type="InterPro" id="IPR036061">
    <property type="entry name" value="CheW-like_dom_sf"/>
</dbReference>
<dbReference type="Gene3D" id="2.40.50.180">
    <property type="entry name" value="CheA-289, Domain 4"/>
    <property type="match status" value="1"/>
</dbReference>
<dbReference type="InterPro" id="IPR002545">
    <property type="entry name" value="CheW-lke_dom"/>
</dbReference>
<dbReference type="Pfam" id="PF00072">
    <property type="entry name" value="Response_reg"/>
    <property type="match status" value="1"/>
</dbReference>
<dbReference type="OrthoDB" id="9806105at2"/>
<feature type="domain" description="CheW-like" evidence="3">
    <location>
        <begin position="14"/>
        <end position="163"/>
    </location>
</feature>
<evidence type="ECO:0000259" key="3">
    <source>
        <dbReference type="PROSITE" id="PS50851"/>
    </source>
</evidence>
<dbReference type="InterPro" id="IPR001789">
    <property type="entry name" value="Sig_transdc_resp-reg_receiver"/>
</dbReference>
<dbReference type="SMART" id="SM00448">
    <property type="entry name" value="REC"/>
    <property type="match status" value="1"/>
</dbReference>
<dbReference type="Gene3D" id="3.40.50.2300">
    <property type="match status" value="1"/>
</dbReference>
<dbReference type="GO" id="GO:0000160">
    <property type="term" value="P:phosphorelay signal transduction system"/>
    <property type="evidence" value="ECO:0007669"/>
    <property type="project" value="InterPro"/>
</dbReference>
<dbReference type="EMBL" id="CP026538">
    <property type="protein sequence ID" value="QAZ68062.1"/>
    <property type="molecule type" value="Genomic_DNA"/>
</dbReference>
<reference evidence="4 5" key="1">
    <citation type="submission" date="2018-02" db="EMBL/GenBank/DDBJ databases">
        <title>Genome sequence of Desulfovibrio carbinolicus DSM 3852.</title>
        <authorList>
            <person name="Wilbanks E."/>
            <person name="Skennerton C.T."/>
            <person name="Orphan V.J."/>
        </authorList>
    </citation>
    <scope>NUCLEOTIDE SEQUENCE [LARGE SCALE GENOMIC DNA]</scope>
    <source>
        <strain evidence="4 5">DSM 3852</strain>
    </source>
</reference>
<name>A0A4V0YQZ9_9BACT</name>
<dbReference type="SUPFAM" id="SSF52172">
    <property type="entry name" value="CheY-like"/>
    <property type="match status" value="1"/>
</dbReference>
<feature type="domain" description="Response regulatory" evidence="2">
    <location>
        <begin position="190"/>
        <end position="319"/>
    </location>
</feature>
<dbReference type="PROSITE" id="PS50851">
    <property type="entry name" value="CHEW"/>
    <property type="match status" value="1"/>
</dbReference>
<dbReference type="GO" id="GO:0006935">
    <property type="term" value="P:chemotaxis"/>
    <property type="evidence" value="ECO:0007669"/>
    <property type="project" value="InterPro"/>
</dbReference>
<keyword evidence="1" id="KW-0597">Phosphoprotein</keyword>
<dbReference type="KEGG" id="dcb:C3Y92_12830"/>
<dbReference type="PIRSF" id="PIRSF002867">
    <property type="entry name" value="CheV"/>
    <property type="match status" value="1"/>
</dbReference>
<dbReference type="PANTHER" id="PTHR47233:SF3">
    <property type="entry name" value="CHEMOTAXIS PROTEIN CHEV"/>
    <property type="match status" value="1"/>
</dbReference>
<sequence length="326" mass="36645">MSNTNILLESGTNELEIVEFYLEEPTPSGKTYTGYYGVNVAKVLEIIRLPKVTEMPQTPHPCVLGTFNLRDKVVPLVDLSLWLGKDRSHNASDKVVVTEFNRVVSAFRVSGVTRIHRLSWEQIEPPSIQVQTYSGNSVTGVVQLDTRVVFILDMEKIVADLNPELALKELDEVVFVERQKELPDKDMIFKALIADDSTTIRRMIGTSLEKAGFEVTRTINGRIAWDQLVDWKDAAAKEDRPITDFCHILVSDIEMPAMDGHSLTRKVKEDPVLKRLPVILFSSLITDSLRHKGEAVGADDQVSKPEMLQLAEKARALAWERLAHGE</sequence>
<proteinExistence type="predicted"/>
<feature type="modified residue" description="4-aspartylphosphate" evidence="1">
    <location>
        <position position="252"/>
    </location>
</feature>
<dbReference type="SUPFAM" id="SSF50341">
    <property type="entry name" value="CheW-like"/>
    <property type="match status" value="1"/>
</dbReference>
<organism evidence="4 5">
    <name type="scientific">Solidesulfovibrio carbinolicus</name>
    <dbReference type="NCBI Taxonomy" id="296842"/>
    <lineage>
        <taxon>Bacteria</taxon>
        <taxon>Pseudomonadati</taxon>
        <taxon>Thermodesulfobacteriota</taxon>
        <taxon>Desulfovibrionia</taxon>
        <taxon>Desulfovibrionales</taxon>
        <taxon>Desulfovibrionaceae</taxon>
        <taxon>Solidesulfovibrio</taxon>
    </lineage>
</organism>
<dbReference type="AlphaFoldDB" id="A0A4V0YQZ9"/>
<evidence type="ECO:0000256" key="1">
    <source>
        <dbReference type="PROSITE-ProRule" id="PRU00169"/>
    </source>
</evidence>
<gene>
    <name evidence="4" type="ORF">C3Y92_12830</name>
</gene>
<dbReference type="PROSITE" id="PS50110">
    <property type="entry name" value="RESPONSE_REGULATORY"/>
    <property type="match status" value="1"/>
</dbReference>